<dbReference type="GO" id="GO:0009435">
    <property type="term" value="P:NAD+ biosynthetic process"/>
    <property type="evidence" value="ECO:0007669"/>
    <property type="project" value="UniProtKB-UniRule"/>
</dbReference>
<dbReference type="Pfam" id="PF01467">
    <property type="entry name" value="CTP_transf_like"/>
    <property type="match status" value="1"/>
</dbReference>
<dbReference type="eggNOG" id="COG1057">
    <property type="taxonomic scope" value="Bacteria"/>
</dbReference>
<keyword evidence="3 10" id="KW-0662">Pyridine nucleotide biosynthesis</keyword>
<protein>
    <recommendedName>
        <fullName evidence="10">Probable nicotinate-nucleotide adenylyltransferase</fullName>
        <ecNumber evidence="10">2.7.7.18</ecNumber>
    </recommendedName>
    <alternativeName>
        <fullName evidence="10">Deamido-NAD(+) diphosphorylase</fullName>
    </alternativeName>
    <alternativeName>
        <fullName evidence="10">Deamido-NAD(+) pyrophosphorylase</fullName>
    </alternativeName>
    <alternativeName>
        <fullName evidence="10">Nicotinate mononucleotide adenylyltransferase</fullName>
        <shortName evidence="10">NaMN adenylyltransferase</shortName>
    </alternativeName>
</protein>
<reference evidence="12 13" key="1">
    <citation type="submission" date="2012-09" db="EMBL/GenBank/DDBJ databases">
        <title>Genome Sequence of Bacillus sp. DW5-4.</title>
        <authorList>
            <person name="Lai Q."/>
            <person name="Liu Y."/>
            <person name="Shao Z."/>
        </authorList>
    </citation>
    <scope>NUCLEOTIDE SEQUENCE [LARGE SCALE GENOMIC DNA]</scope>
    <source>
        <strain evidence="12 13">DW5-4</strain>
    </source>
</reference>
<dbReference type="OrthoDB" id="5295945at2"/>
<evidence type="ECO:0000256" key="2">
    <source>
        <dbReference type="ARBA" id="ARBA00005019"/>
    </source>
</evidence>
<evidence type="ECO:0000256" key="6">
    <source>
        <dbReference type="ARBA" id="ARBA00022741"/>
    </source>
</evidence>
<keyword evidence="7 10" id="KW-0067">ATP-binding</keyword>
<keyword evidence="5 10" id="KW-0548">Nucleotidyltransferase</keyword>
<dbReference type="EMBL" id="JOTP01000005">
    <property type="protein sequence ID" value="KEP27022.1"/>
    <property type="molecule type" value="Genomic_DNA"/>
</dbReference>
<keyword evidence="13" id="KW-1185">Reference proteome</keyword>
<dbReference type="GO" id="GO:0005524">
    <property type="term" value="F:ATP binding"/>
    <property type="evidence" value="ECO:0007669"/>
    <property type="project" value="UniProtKB-KW"/>
</dbReference>
<evidence type="ECO:0000256" key="8">
    <source>
        <dbReference type="ARBA" id="ARBA00023027"/>
    </source>
</evidence>
<comment type="similarity">
    <text evidence="10">Belongs to the NadD family.</text>
</comment>
<dbReference type="UniPathway" id="UPA00253">
    <property type="reaction ID" value="UER00332"/>
</dbReference>
<dbReference type="NCBIfam" id="NF000841">
    <property type="entry name" value="PRK00071.1-4"/>
    <property type="match status" value="1"/>
</dbReference>
<evidence type="ECO:0000256" key="5">
    <source>
        <dbReference type="ARBA" id="ARBA00022695"/>
    </source>
</evidence>
<comment type="pathway">
    <text evidence="2 10">Cofactor biosynthesis; NAD(+) biosynthesis; deamido-NAD(+) from nicotinate D-ribonucleotide: step 1/1.</text>
</comment>
<comment type="function">
    <text evidence="1 10">Catalyzes the reversible adenylation of nicotinate mononucleotide (NaMN) to nicotinic acid adenine dinucleotide (NaAD).</text>
</comment>
<comment type="caution">
    <text evidence="12">The sequence shown here is derived from an EMBL/GenBank/DDBJ whole genome shotgun (WGS) entry which is preliminary data.</text>
</comment>
<proteinExistence type="inferred from homology"/>
<evidence type="ECO:0000256" key="3">
    <source>
        <dbReference type="ARBA" id="ARBA00022642"/>
    </source>
</evidence>
<feature type="domain" description="Cytidyltransferase-like" evidence="11">
    <location>
        <begin position="6"/>
        <end position="162"/>
    </location>
</feature>
<evidence type="ECO:0000256" key="4">
    <source>
        <dbReference type="ARBA" id="ARBA00022679"/>
    </source>
</evidence>
<dbReference type="InterPro" id="IPR014729">
    <property type="entry name" value="Rossmann-like_a/b/a_fold"/>
</dbReference>
<keyword evidence="8 10" id="KW-0520">NAD</keyword>
<evidence type="ECO:0000256" key="1">
    <source>
        <dbReference type="ARBA" id="ARBA00002324"/>
    </source>
</evidence>
<dbReference type="InterPro" id="IPR005248">
    <property type="entry name" value="NadD/NMNAT"/>
</dbReference>
<dbReference type="GO" id="GO:0004515">
    <property type="term" value="F:nicotinate-nucleotide adenylyltransferase activity"/>
    <property type="evidence" value="ECO:0007669"/>
    <property type="project" value="UniProtKB-UniRule"/>
</dbReference>
<gene>
    <name evidence="10" type="primary">nadD</name>
    <name evidence="12" type="ORF">BA70_15160</name>
</gene>
<dbReference type="SUPFAM" id="SSF52374">
    <property type="entry name" value="Nucleotidylyl transferase"/>
    <property type="match status" value="1"/>
</dbReference>
<organism evidence="12 13">
    <name type="scientific">Bacillus zhangzhouensis</name>
    <dbReference type="NCBI Taxonomy" id="1178540"/>
    <lineage>
        <taxon>Bacteria</taxon>
        <taxon>Bacillati</taxon>
        <taxon>Bacillota</taxon>
        <taxon>Bacilli</taxon>
        <taxon>Bacillales</taxon>
        <taxon>Bacillaceae</taxon>
        <taxon>Bacillus</taxon>
    </lineage>
</organism>
<name>A0A081LCP6_9BACI</name>
<dbReference type="AlphaFoldDB" id="A0A081LCP6"/>
<dbReference type="RefSeq" id="WP_034319425.1">
    <property type="nucleotide sequence ID" value="NZ_JAVIKA010000009.1"/>
</dbReference>
<dbReference type="PANTHER" id="PTHR39321:SF3">
    <property type="entry name" value="PHOSPHOPANTETHEINE ADENYLYLTRANSFERASE"/>
    <property type="match status" value="1"/>
</dbReference>
<evidence type="ECO:0000313" key="13">
    <source>
        <dbReference type="Proteomes" id="UP000028091"/>
    </source>
</evidence>
<dbReference type="PANTHER" id="PTHR39321">
    <property type="entry name" value="NICOTINATE-NUCLEOTIDE ADENYLYLTRANSFERASE-RELATED"/>
    <property type="match status" value="1"/>
</dbReference>
<dbReference type="FunFam" id="3.40.50.620:FF:000079">
    <property type="entry name" value="Probable nicotinate-nucleotide adenylyltransferase"/>
    <property type="match status" value="1"/>
</dbReference>
<accession>A0A081LCP6</accession>
<sequence>MKKIGLFGGTFDPPHNGHLLMANEVRFQVGLDEIWFIPNHKPPHKTGRKRADSHHRVKMVEAAIQSNPHFQLELIEMEREGPSYTVDTVELLKKRHPEAEFFFMIGADMVDYLPKWHRIDDLLQMITFIGMKRRGYEGSTTYPLLFADVPAFDVSSTLIRQRIKQGEPVDYLIPKAVERYIKEHHLYES</sequence>
<dbReference type="Gene3D" id="3.40.50.620">
    <property type="entry name" value="HUPs"/>
    <property type="match status" value="1"/>
</dbReference>
<dbReference type="HAMAP" id="MF_00244">
    <property type="entry name" value="NaMN_adenylyltr"/>
    <property type="match status" value="1"/>
</dbReference>
<keyword evidence="6 10" id="KW-0547">Nucleotide-binding</keyword>
<dbReference type="Proteomes" id="UP000028091">
    <property type="component" value="Unassembled WGS sequence"/>
</dbReference>
<dbReference type="InterPro" id="IPR004821">
    <property type="entry name" value="Cyt_trans-like"/>
</dbReference>
<evidence type="ECO:0000256" key="10">
    <source>
        <dbReference type="HAMAP-Rule" id="MF_00244"/>
    </source>
</evidence>
<evidence type="ECO:0000256" key="7">
    <source>
        <dbReference type="ARBA" id="ARBA00022840"/>
    </source>
</evidence>
<dbReference type="NCBIfam" id="NF000840">
    <property type="entry name" value="PRK00071.1-3"/>
    <property type="match status" value="1"/>
</dbReference>
<keyword evidence="4 10" id="KW-0808">Transferase</keyword>
<evidence type="ECO:0000256" key="9">
    <source>
        <dbReference type="ARBA" id="ARBA00048721"/>
    </source>
</evidence>
<dbReference type="NCBIfam" id="TIGR00125">
    <property type="entry name" value="cyt_tran_rel"/>
    <property type="match status" value="1"/>
</dbReference>
<evidence type="ECO:0000313" key="12">
    <source>
        <dbReference type="EMBL" id="KEP27022.1"/>
    </source>
</evidence>
<comment type="catalytic activity">
    <reaction evidence="9 10">
        <text>nicotinate beta-D-ribonucleotide + ATP + H(+) = deamido-NAD(+) + diphosphate</text>
        <dbReference type="Rhea" id="RHEA:22860"/>
        <dbReference type="ChEBI" id="CHEBI:15378"/>
        <dbReference type="ChEBI" id="CHEBI:30616"/>
        <dbReference type="ChEBI" id="CHEBI:33019"/>
        <dbReference type="ChEBI" id="CHEBI:57502"/>
        <dbReference type="ChEBI" id="CHEBI:58437"/>
        <dbReference type="EC" id="2.7.7.18"/>
    </reaction>
</comment>
<dbReference type="NCBIfam" id="TIGR00482">
    <property type="entry name" value="nicotinate (nicotinamide) nucleotide adenylyltransferase"/>
    <property type="match status" value="1"/>
</dbReference>
<dbReference type="EC" id="2.7.7.18" evidence="10"/>
<dbReference type="CDD" id="cd02165">
    <property type="entry name" value="NMNAT"/>
    <property type="match status" value="1"/>
</dbReference>
<evidence type="ECO:0000259" key="11">
    <source>
        <dbReference type="Pfam" id="PF01467"/>
    </source>
</evidence>